<feature type="region of interest" description="Disordered" evidence="1">
    <location>
        <begin position="1"/>
        <end position="80"/>
    </location>
</feature>
<evidence type="ECO:0000313" key="3">
    <source>
        <dbReference type="EMBL" id="KAK1767299.1"/>
    </source>
</evidence>
<evidence type="ECO:0000256" key="2">
    <source>
        <dbReference type="SAM" id="Phobius"/>
    </source>
</evidence>
<dbReference type="Proteomes" id="UP001244011">
    <property type="component" value="Unassembled WGS sequence"/>
</dbReference>
<feature type="compositionally biased region" description="Polar residues" evidence="1">
    <location>
        <begin position="1"/>
        <end position="10"/>
    </location>
</feature>
<feature type="transmembrane region" description="Helical" evidence="2">
    <location>
        <begin position="110"/>
        <end position="137"/>
    </location>
</feature>
<gene>
    <name evidence="3" type="ORF">QBC33DRAFT_558790</name>
</gene>
<keyword evidence="2" id="KW-0472">Membrane</keyword>
<name>A0AAJ0C225_9PEZI</name>
<evidence type="ECO:0000256" key="1">
    <source>
        <dbReference type="SAM" id="MobiDB-lite"/>
    </source>
</evidence>
<dbReference type="GeneID" id="85313097"/>
<sequence>MAARQSSKGNCSPIPVSPSASGDTPADSLNDPTELSLFLLEDSSASTMPPPKKVDPEQEPAPRDNTVPQIPKKHTRTSYHADQANYVRRGNNACYFFQPSIRCGSISTGLAILLVAIPVVTILVVTILVLLLVAVVWV</sequence>
<accession>A0AAJ0C225</accession>
<dbReference type="EMBL" id="MU839008">
    <property type="protein sequence ID" value="KAK1767299.1"/>
    <property type="molecule type" value="Genomic_DNA"/>
</dbReference>
<keyword evidence="2" id="KW-0812">Transmembrane</keyword>
<keyword evidence="4" id="KW-1185">Reference proteome</keyword>
<proteinExistence type="predicted"/>
<dbReference type="RefSeq" id="XP_060283512.1">
    <property type="nucleotide sequence ID" value="XM_060429910.1"/>
</dbReference>
<dbReference type="AlphaFoldDB" id="A0AAJ0C225"/>
<reference evidence="3" key="1">
    <citation type="submission" date="2023-06" db="EMBL/GenBank/DDBJ databases">
        <title>Genome-scale phylogeny and comparative genomics of the fungal order Sordariales.</title>
        <authorList>
            <consortium name="Lawrence Berkeley National Laboratory"/>
            <person name="Hensen N."/>
            <person name="Bonometti L."/>
            <person name="Westerberg I."/>
            <person name="Brannstrom I.O."/>
            <person name="Guillou S."/>
            <person name="Cros-Aarteil S."/>
            <person name="Calhoun S."/>
            <person name="Haridas S."/>
            <person name="Kuo A."/>
            <person name="Mondo S."/>
            <person name="Pangilinan J."/>
            <person name="Riley R."/>
            <person name="Labutti K."/>
            <person name="Andreopoulos B."/>
            <person name="Lipzen A."/>
            <person name="Chen C."/>
            <person name="Yanf M."/>
            <person name="Daum C."/>
            <person name="Ng V."/>
            <person name="Clum A."/>
            <person name="Steindorff A."/>
            <person name="Ohm R."/>
            <person name="Martin F."/>
            <person name="Silar P."/>
            <person name="Natvig D."/>
            <person name="Lalanne C."/>
            <person name="Gautier V."/>
            <person name="Ament-Velasquez S.L."/>
            <person name="Kruys A."/>
            <person name="Hutchinson M.I."/>
            <person name="Powell A.J."/>
            <person name="Barry K."/>
            <person name="Miller A.N."/>
            <person name="Grigoriev I.V."/>
            <person name="Debuchy R."/>
            <person name="Gladieux P."/>
            <person name="Thoren M.H."/>
            <person name="Johannesson H."/>
        </authorList>
    </citation>
    <scope>NUCLEOTIDE SEQUENCE</scope>
    <source>
        <strain evidence="3">8032-3</strain>
    </source>
</reference>
<evidence type="ECO:0000313" key="4">
    <source>
        <dbReference type="Proteomes" id="UP001244011"/>
    </source>
</evidence>
<protein>
    <submittedName>
        <fullName evidence="3">Uncharacterized protein</fullName>
    </submittedName>
</protein>
<keyword evidence="2" id="KW-1133">Transmembrane helix</keyword>
<feature type="compositionally biased region" description="Basic and acidic residues" evidence="1">
    <location>
        <begin position="52"/>
        <end position="62"/>
    </location>
</feature>
<comment type="caution">
    <text evidence="3">The sequence shown here is derived from an EMBL/GenBank/DDBJ whole genome shotgun (WGS) entry which is preliminary data.</text>
</comment>
<organism evidence="3 4">
    <name type="scientific">Phialemonium atrogriseum</name>
    <dbReference type="NCBI Taxonomy" id="1093897"/>
    <lineage>
        <taxon>Eukaryota</taxon>
        <taxon>Fungi</taxon>
        <taxon>Dikarya</taxon>
        <taxon>Ascomycota</taxon>
        <taxon>Pezizomycotina</taxon>
        <taxon>Sordariomycetes</taxon>
        <taxon>Sordariomycetidae</taxon>
        <taxon>Cephalothecales</taxon>
        <taxon>Cephalothecaceae</taxon>
        <taxon>Phialemonium</taxon>
    </lineage>
</organism>